<evidence type="ECO:0000313" key="3">
    <source>
        <dbReference type="EMBL" id="KIM94304.1"/>
    </source>
</evidence>
<reference evidence="4" key="2">
    <citation type="submission" date="2015-01" db="EMBL/GenBank/DDBJ databases">
        <title>Evolutionary Origins and Diversification of the Mycorrhizal Mutualists.</title>
        <authorList>
            <consortium name="DOE Joint Genome Institute"/>
            <consortium name="Mycorrhizal Genomics Consortium"/>
            <person name="Kohler A."/>
            <person name="Kuo A."/>
            <person name="Nagy L.G."/>
            <person name="Floudas D."/>
            <person name="Copeland A."/>
            <person name="Barry K.W."/>
            <person name="Cichocki N."/>
            <person name="Veneault-Fourrey C."/>
            <person name="LaButti K."/>
            <person name="Lindquist E.A."/>
            <person name="Lipzen A."/>
            <person name="Lundell T."/>
            <person name="Morin E."/>
            <person name="Murat C."/>
            <person name="Riley R."/>
            <person name="Ohm R."/>
            <person name="Sun H."/>
            <person name="Tunlid A."/>
            <person name="Henrissat B."/>
            <person name="Grigoriev I.V."/>
            <person name="Hibbett D.S."/>
            <person name="Martin F."/>
        </authorList>
    </citation>
    <scope>NUCLEOTIDE SEQUENCE [LARGE SCALE GENOMIC DNA]</scope>
    <source>
        <strain evidence="4">Zn</strain>
    </source>
</reference>
<evidence type="ECO:0000256" key="2">
    <source>
        <dbReference type="ARBA" id="ARBA00023242"/>
    </source>
</evidence>
<dbReference type="Pfam" id="PF11951">
    <property type="entry name" value="Fungal_trans_2"/>
    <property type="match status" value="1"/>
</dbReference>
<gene>
    <name evidence="3" type="ORF">OIDMADRAFT_207491</name>
</gene>
<accession>A0A0C3GSN8</accession>
<dbReference type="InterPro" id="IPR021858">
    <property type="entry name" value="Fun_TF"/>
</dbReference>
<protein>
    <recommendedName>
        <fullName evidence="5">Transcription factor domain-containing protein</fullName>
    </recommendedName>
</protein>
<reference evidence="3 4" key="1">
    <citation type="submission" date="2014-04" db="EMBL/GenBank/DDBJ databases">
        <authorList>
            <consortium name="DOE Joint Genome Institute"/>
            <person name="Kuo A."/>
            <person name="Martino E."/>
            <person name="Perotto S."/>
            <person name="Kohler A."/>
            <person name="Nagy L.G."/>
            <person name="Floudas D."/>
            <person name="Copeland A."/>
            <person name="Barry K.W."/>
            <person name="Cichocki N."/>
            <person name="Veneault-Fourrey C."/>
            <person name="LaButti K."/>
            <person name="Lindquist E.A."/>
            <person name="Lipzen A."/>
            <person name="Lundell T."/>
            <person name="Morin E."/>
            <person name="Murat C."/>
            <person name="Sun H."/>
            <person name="Tunlid A."/>
            <person name="Henrissat B."/>
            <person name="Grigoriev I.V."/>
            <person name="Hibbett D.S."/>
            <person name="Martin F."/>
            <person name="Nordberg H.P."/>
            <person name="Cantor M.N."/>
            <person name="Hua S.X."/>
        </authorList>
    </citation>
    <scope>NUCLEOTIDE SEQUENCE [LARGE SCALE GENOMIC DNA]</scope>
    <source>
        <strain evidence="3 4">Zn</strain>
    </source>
</reference>
<keyword evidence="2" id="KW-0539">Nucleus</keyword>
<dbReference type="STRING" id="913774.A0A0C3GSN8"/>
<evidence type="ECO:0000256" key="1">
    <source>
        <dbReference type="ARBA" id="ARBA00004123"/>
    </source>
</evidence>
<dbReference type="GO" id="GO:0000976">
    <property type="term" value="F:transcription cis-regulatory region binding"/>
    <property type="evidence" value="ECO:0007669"/>
    <property type="project" value="TreeGrafter"/>
</dbReference>
<dbReference type="InParanoid" id="A0A0C3GSN8"/>
<dbReference type="GO" id="GO:0003700">
    <property type="term" value="F:DNA-binding transcription factor activity"/>
    <property type="evidence" value="ECO:0007669"/>
    <property type="project" value="TreeGrafter"/>
</dbReference>
<keyword evidence="4" id="KW-1185">Reference proteome</keyword>
<dbReference type="PANTHER" id="PTHR37534">
    <property type="entry name" value="TRANSCRIPTIONAL ACTIVATOR PROTEIN UGA3"/>
    <property type="match status" value="1"/>
</dbReference>
<dbReference type="PANTHER" id="PTHR37534:SF26">
    <property type="entry name" value="TRANSCRIPTION FACTOR, PUTATIVE-RELATED"/>
    <property type="match status" value="1"/>
</dbReference>
<sequence length="407" mass="46180">MHYLDIVFPLLFRFYNPLVSEGGRGWLLTILLRTKPLFHAALSLSAYHQKKLLAVDNSNENVSDTLPDLEGHHILTLVELRRHIDSLKISRGTMTRKTQVEVLACMIHLISFEVFRGGNDEWQTHLHAARVLFYDTRDSFIIESSSVKASVPPTLVASHSELDTTVSTCLSSHETKALDFFSSALVWFDILSCVTTRVRPTYPEVFSSLLYIEDGRIQLCKLMGCKNWVMVLIMEIAILDDWRRASDDSGKLSLRELVRRAACIEERLTMGIKTMLEKPISIHRDPCGIRSSESRSVTYIFACSALTYLHVIVSGARPDLPEIRECVSKSIKAFQSLPDPTWVRHLVWPFCIAGCMAATDEEDAFRDIASAAFLDGQIFGNFETALEIMEQCWRGRRSQQQGCNTWD</sequence>
<proteinExistence type="predicted"/>
<dbReference type="Proteomes" id="UP000054321">
    <property type="component" value="Unassembled WGS sequence"/>
</dbReference>
<comment type="subcellular location">
    <subcellularLocation>
        <location evidence="1">Nucleus</location>
    </subcellularLocation>
</comment>
<evidence type="ECO:0000313" key="4">
    <source>
        <dbReference type="Proteomes" id="UP000054321"/>
    </source>
</evidence>
<dbReference type="HOGENOM" id="CLU_019313_0_1_1"/>
<organism evidence="3 4">
    <name type="scientific">Oidiodendron maius (strain Zn)</name>
    <dbReference type="NCBI Taxonomy" id="913774"/>
    <lineage>
        <taxon>Eukaryota</taxon>
        <taxon>Fungi</taxon>
        <taxon>Dikarya</taxon>
        <taxon>Ascomycota</taxon>
        <taxon>Pezizomycotina</taxon>
        <taxon>Leotiomycetes</taxon>
        <taxon>Leotiomycetes incertae sedis</taxon>
        <taxon>Myxotrichaceae</taxon>
        <taxon>Oidiodendron</taxon>
    </lineage>
</organism>
<dbReference type="AlphaFoldDB" id="A0A0C3GSN8"/>
<name>A0A0C3GSN8_OIDMZ</name>
<feature type="non-terminal residue" evidence="3">
    <location>
        <position position="407"/>
    </location>
</feature>
<dbReference type="GO" id="GO:0005634">
    <property type="term" value="C:nucleus"/>
    <property type="evidence" value="ECO:0007669"/>
    <property type="project" value="UniProtKB-SubCell"/>
</dbReference>
<dbReference type="GO" id="GO:0045944">
    <property type="term" value="P:positive regulation of transcription by RNA polymerase II"/>
    <property type="evidence" value="ECO:0007669"/>
    <property type="project" value="TreeGrafter"/>
</dbReference>
<evidence type="ECO:0008006" key="5">
    <source>
        <dbReference type="Google" id="ProtNLM"/>
    </source>
</evidence>
<dbReference type="EMBL" id="KN832890">
    <property type="protein sequence ID" value="KIM94304.1"/>
    <property type="molecule type" value="Genomic_DNA"/>
</dbReference>
<dbReference type="OrthoDB" id="5213892at2759"/>